<dbReference type="GO" id="GO:0005886">
    <property type="term" value="C:plasma membrane"/>
    <property type="evidence" value="ECO:0007669"/>
    <property type="project" value="TreeGrafter"/>
</dbReference>
<dbReference type="PANTHER" id="PTHR23508:SF10">
    <property type="entry name" value="CARBOXYLIC ACID TRANSPORTER PROTEIN HOMOLOG"/>
    <property type="match status" value="1"/>
</dbReference>
<evidence type="ECO:0000256" key="2">
    <source>
        <dbReference type="ARBA" id="ARBA00022448"/>
    </source>
</evidence>
<dbReference type="InterPro" id="IPR036259">
    <property type="entry name" value="MFS_trans_sf"/>
</dbReference>
<feature type="transmembrane region" description="Helical" evidence="7">
    <location>
        <begin position="158"/>
        <end position="187"/>
    </location>
</feature>
<evidence type="ECO:0000313" key="10">
    <source>
        <dbReference type="Proteomes" id="UP000009131"/>
    </source>
</evidence>
<evidence type="ECO:0000256" key="6">
    <source>
        <dbReference type="SAM" id="MobiDB-lite"/>
    </source>
</evidence>
<feature type="transmembrane region" description="Helical" evidence="7">
    <location>
        <begin position="60"/>
        <end position="78"/>
    </location>
</feature>
<keyword evidence="10" id="KW-1185">Reference proteome</keyword>
<accession>G7E318</accession>
<dbReference type="FunCoup" id="G7E318">
    <property type="interactions" value="22"/>
</dbReference>
<dbReference type="HOGENOM" id="CLU_001265_46_12_1"/>
<evidence type="ECO:0000256" key="1">
    <source>
        <dbReference type="ARBA" id="ARBA00004141"/>
    </source>
</evidence>
<feature type="transmembrane region" description="Helical" evidence="7">
    <location>
        <begin position="114"/>
        <end position="137"/>
    </location>
</feature>
<feature type="region of interest" description="Disordered" evidence="6">
    <location>
        <begin position="470"/>
        <end position="495"/>
    </location>
</feature>
<dbReference type="OrthoDB" id="2261376at2759"/>
<feature type="transmembrane region" description="Helical" evidence="7">
    <location>
        <begin position="284"/>
        <end position="307"/>
    </location>
</feature>
<evidence type="ECO:0000313" key="9">
    <source>
        <dbReference type="EMBL" id="GAA97199.1"/>
    </source>
</evidence>
<keyword evidence="5 7" id="KW-0472">Membrane</keyword>
<organism evidence="9 10">
    <name type="scientific">Mixia osmundae (strain CBS 9802 / IAM 14324 / JCM 22182 / KY 12970)</name>
    <dbReference type="NCBI Taxonomy" id="764103"/>
    <lineage>
        <taxon>Eukaryota</taxon>
        <taxon>Fungi</taxon>
        <taxon>Dikarya</taxon>
        <taxon>Basidiomycota</taxon>
        <taxon>Pucciniomycotina</taxon>
        <taxon>Mixiomycetes</taxon>
        <taxon>Mixiales</taxon>
        <taxon>Mixiaceae</taxon>
        <taxon>Mixia</taxon>
    </lineage>
</organism>
<gene>
    <name evidence="9" type="primary">Mo03875</name>
    <name evidence="9" type="ORF">E5Q_03875</name>
</gene>
<keyword evidence="3 7" id="KW-0812">Transmembrane</keyword>
<evidence type="ECO:0000256" key="3">
    <source>
        <dbReference type="ARBA" id="ARBA00022692"/>
    </source>
</evidence>
<dbReference type="Gene3D" id="1.20.1250.20">
    <property type="entry name" value="MFS general substrate transporter like domains"/>
    <property type="match status" value="1"/>
</dbReference>
<dbReference type="Proteomes" id="UP000009131">
    <property type="component" value="Unassembled WGS sequence"/>
</dbReference>
<feature type="transmembrane region" description="Helical" evidence="7">
    <location>
        <begin position="314"/>
        <end position="333"/>
    </location>
</feature>
<dbReference type="InterPro" id="IPR020846">
    <property type="entry name" value="MFS_dom"/>
</dbReference>
<protein>
    <recommendedName>
        <fullName evidence="8">Major facilitator superfamily (MFS) profile domain-containing protein</fullName>
    </recommendedName>
</protein>
<dbReference type="GO" id="GO:0046943">
    <property type="term" value="F:carboxylic acid transmembrane transporter activity"/>
    <property type="evidence" value="ECO:0007669"/>
    <property type="project" value="TreeGrafter"/>
</dbReference>
<dbReference type="EMBL" id="BABT02000117">
    <property type="protein sequence ID" value="GAA97199.1"/>
    <property type="molecule type" value="Genomic_DNA"/>
</dbReference>
<reference evidence="9 10" key="2">
    <citation type="journal article" date="2012" name="Open Biol.">
        <title>Characteristics of nucleosomes and linker DNA regions on the genome of the basidiomycete Mixia osmundae revealed by mono- and dinucleosome mapping.</title>
        <authorList>
            <person name="Nishida H."/>
            <person name="Kondo S."/>
            <person name="Matsumoto T."/>
            <person name="Suzuki Y."/>
            <person name="Yoshikawa H."/>
            <person name="Taylor T.D."/>
            <person name="Sugiyama J."/>
        </authorList>
    </citation>
    <scope>NUCLEOTIDE SEQUENCE [LARGE SCALE GENOMIC DNA]</scope>
    <source>
        <strain evidence="10">CBS 9802 / IAM 14324 / JCM 22182 / KY 12970</strain>
    </source>
</reference>
<evidence type="ECO:0000256" key="7">
    <source>
        <dbReference type="SAM" id="Phobius"/>
    </source>
</evidence>
<feature type="transmembrane region" description="Helical" evidence="7">
    <location>
        <begin position="17"/>
        <end position="40"/>
    </location>
</feature>
<feature type="transmembrane region" description="Helical" evidence="7">
    <location>
        <begin position="90"/>
        <end position="108"/>
    </location>
</feature>
<dbReference type="PROSITE" id="PS50850">
    <property type="entry name" value="MFS"/>
    <property type="match status" value="1"/>
</dbReference>
<name>G7E318_MIXOS</name>
<dbReference type="SUPFAM" id="SSF103473">
    <property type="entry name" value="MFS general substrate transporter"/>
    <property type="match status" value="1"/>
</dbReference>
<feature type="transmembrane region" description="Helical" evidence="7">
    <location>
        <begin position="377"/>
        <end position="396"/>
    </location>
</feature>
<dbReference type="RefSeq" id="XP_014571120.1">
    <property type="nucleotide sequence ID" value="XM_014715634.1"/>
</dbReference>
<sequence>MAEVVERKPRREIRGTGLVFVCGAALFSDGYLNGSIGSVLTLLRRIYGAAVLADHQRGTVFAGIGFAGIVVGQLSFGWIVDRYGRKNPMYIANIIVFVFAALSAGAYGKGGTPGSIIAALTAYRFLTGIGIGAEYPAGSVACAESSENSDVPSNRGNMLFALFTNCAIDWGFVAGAAIPLFCVLGYGENHLRAAWRTTLGVGCVVPAVIFLLRLFIRSEPEAFQRSAITRAKMPWGLIFKRYWLRWSAIALIWWIYDFSAYSFGLYSSTIIDVITGSSTKLTTVFAWNVVINSFYLPGCIGGALLLPFIGPKKLLIGALVIQAVIGYIMSGLYNHLTNHIAAFAVVYGLFLCFGEVGPGNCIGLLAAKSFPTPARGVLYGTAAAFGKVGAYCGTWAIPTLIGDYPATDSRSITVPFYLASSLALLAAVIGFFLVEITPDFIAQEDVLFKEYLAEHGYDISGMGLTDNAEGMQSHGSFEDDKVAATETTPTDEKVY</sequence>
<dbReference type="Pfam" id="PF00083">
    <property type="entry name" value="Sugar_tr"/>
    <property type="match status" value="2"/>
</dbReference>
<evidence type="ECO:0000256" key="5">
    <source>
        <dbReference type="ARBA" id="ARBA00023136"/>
    </source>
</evidence>
<comment type="caution">
    <text evidence="9">The sequence shown here is derived from an EMBL/GenBank/DDBJ whole genome shotgun (WGS) entry which is preliminary data.</text>
</comment>
<feature type="transmembrane region" description="Helical" evidence="7">
    <location>
        <begin position="242"/>
        <end position="264"/>
    </location>
</feature>
<proteinExistence type="predicted"/>
<reference evidence="9 10" key="1">
    <citation type="journal article" date="2011" name="J. Gen. Appl. Microbiol.">
        <title>Draft genome sequencing of the enigmatic basidiomycete Mixia osmundae.</title>
        <authorList>
            <person name="Nishida H."/>
            <person name="Nagatsuka Y."/>
            <person name="Sugiyama J."/>
        </authorList>
    </citation>
    <scope>NUCLEOTIDE SEQUENCE [LARGE SCALE GENOMIC DNA]</scope>
    <source>
        <strain evidence="10">CBS 9802 / IAM 14324 / JCM 22182 / KY 12970</strain>
    </source>
</reference>
<feature type="transmembrane region" description="Helical" evidence="7">
    <location>
        <begin position="339"/>
        <end position="365"/>
    </location>
</feature>
<dbReference type="FunFam" id="1.20.1250.20:FF:000140">
    <property type="entry name" value="Putative MFS phospholipid transporter"/>
    <property type="match status" value="1"/>
</dbReference>
<dbReference type="InterPro" id="IPR005828">
    <property type="entry name" value="MFS_sugar_transport-like"/>
</dbReference>
<comment type="subcellular location">
    <subcellularLocation>
        <location evidence="1">Membrane</location>
        <topology evidence="1">Multi-pass membrane protein</topology>
    </subcellularLocation>
</comment>
<dbReference type="eggNOG" id="KOG0252">
    <property type="taxonomic scope" value="Eukaryota"/>
</dbReference>
<dbReference type="AlphaFoldDB" id="G7E318"/>
<keyword evidence="2" id="KW-0813">Transport</keyword>
<dbReference type="OMA" id="IMFTNFQ"/>
<feature type="domain" description="Major facilitator superfamily (MFS) profile" evidence="8">
    <location>
        <begin position="18"/>
        <end position="438"/>
    </location>
</feature>
<dbReference type="PANTHER" id="PTHR23508">
    <property type="entry name" value="CARBOXYLIC ACID TRANSPORTER PROTEIN HOMOLOG"/>
    <property type="match status" value="1"/>
</dbReference>
<evidence type="ECO:0000256" key="4">
    <source>
        <dbReference type="ARBA" id="ARBA00022989"/>
    </source>
</evidence>
<evidence type="ECO:0000259" key="8">
    <source>
        <dbReference type="PROSITE" id="PS50850"/>
    </source>
</evidence>
<dbReference type="STRING" id="764103.G7E318"/>
<feature type="transmembrane region" description="Helical" evidence="7">
    <location>
        <begin position="416"/>
        <end position="434"/>
    </location>
</feature>
<keyword evidence="4 7" id="KW-1133">Transmembrane helix</keyword>
<dbReference type="InParanoid" id="G7E318"/>
<feature type="transmembrane region" description="Helical" evidence="7">
    <location>
        <begin position="193"/>
        <end position="216"/>
    </location>
</feature>